<proteinExistence type="inferred from homology"/>
<reference evidence="12" key="1">
    <citation type="submission" date="2025-08" db="UniProtKB">
        <authorList>
            <consortium name="Ensembl"/>
        </authorList>
    </citation>
    <scope>IDENTIFICATION</scope>
</reference>
<keyword evidence="6" id="KW-0648">Protein biosynthesis</keyword>
<dbReference type="FunFam" id="1.10.730.10:FF:000015">
    <property type="entry name" value="Valine--tRNA ligase"/>
    <property type="match status" value="1"/>
</dbReference>
<dbReference type="InterPro" id="IPR002300">
    <property type="entry name" value="aa-tRNA-synth_Ia"/>
</dbReference>
<dbReference type="SUPFAM" id="SSF47323">
    <property type="entry name" value="Anticodon-binding domain of a subclass of class I aminoacyl-tRNA synthetases"/>
    <property type="match status" value="1"/>
</dbReference>
<evidence type="ECO:0000256" key="4">
    <source>
        <dbReference type="ARBA" id="ARBA00022741"/>
    </source>
</evidence>
<dbReference type="GO" id="GO:0006438">
    <property type="term" value="P:valyl-tRNA aminoacylation"/>
    <property type="evidence" value="ECO:0007669"/>
    <property type="project" value="InterPro"/>
</dbReference>
<evidence type="ECO:0000256" key="9">
    <source>
        <dbReference type="SAM" id="Coils"/>
    </source>
</evidence>
<keyword evidence="13" id="KW-1185">Reference proteome</keyword>
<feature type="domain" description="Methionyl/Valyl/Leucyl/Isoleucyl-tRNA synthetase anticodon-binding" evidence="11">
    <location>
        <begin position="122"/>
        <end position="270"/>
    </location>
</feature>
<dbReference type="InterPro" id="IPR033705">
    <property type="entry name" value="Anticodon_Ia_Val"/>
</dbReference>
<evidence type="ECO:0000313" key="13">
    <source>
        <dbReference type="Proteomes" id="UP000694422"/>
    </source>
</evidence>
<dbReference type="AlphaFoldDB" id="A0A8C9PDY0"/>
<evidence type="ECO:0000313" key="12">
    <source>
        <dbReference type="Ensembl" id="ENSSDAP00000005958.1"/>
    </source>
</evidence>
<comment type="similarity">
    <text evidence="1">Belongs to the class-I aminoacyl-tRNA synthetase family.</text>
</comment>
<accession>A0A8C9PDY0</accession>
<dbReference type="FunFam" id="1.10.287.380:FF:000002">
    <property type="entry name" value="Valine--tRNA ligase"/>
    <property type="match status" value="1"/>
</dbReference>
<dbReference type="InterPro" id="IPR002303">
    <property type="entry name" value="Valyl-tRNA_ligase"/>
</dbReference>
<dbReference type="Pfam" id="PF00133">
    <property type="entry name" value="tRNA-synt_1"/>
    <property type="match status" value="1"/>
</dbReference>
<dbReference type="PANTHER" id="PTHR11946:SF109">
    <property type="entry name" value="VALINE--TRNA LIGASE"/>
    <property type="match status" value="1"/>
</dbReference>
<dbReference type="EC" id="6.1.1.9" evidence="2"/>
<dbReference type="InterPro" id="IPR009080">
    <property type="entry name" value="tRNAsynth_Ia_anticodon-bd"/>
</dbReference>
<keyword evidence="7" id="KW-0030">Aminoacyl-tRNA synthetase</keyword>
<evidence type="ECO:0000256" key="5">
    <source>
        <dbReference type="ARBA" id="ARBA00022840"/>
    </source>
</evidence>
<dbReference type="InterPro" id="IPR037118">
    <property type="entry name" value="Val-tRNA_synth_C_sf"/>
</dbReference>
<evidence type="ECO:0000259" key="11">
    <source>
        <dbReference type="Pfam" id="PF08264"/>
    </source>
</evidence>
<dbReference type="SUPFAM" id="SSF52374">
    <property type="entry name" value="Nucleotidylyl transferase"/>
    <property type="match status" value="1"/>
</dbReference>
<evidence type="ECO:0000256" key="6">
    <source>
        <dbReference type="ARBA" id="ARBA00022917"/>
    </source>
</evidence>
<dbReference type="CDD" id="cd07962">
    <property type="entry name" value="Anticodon_Ia_Val"/>
    <property type="match status" value="1"/>
</dbReference>
<evidence type="ECO:0000256" key="7">
    <source>
        <dbReference type="ARBA" id="ARBA00023146"/>
    </source>
</evidence>
<keyword evidence="4" id="KW-0547">Nucleotide-binding</keyword>
<dbReference type="GO" id="GO:0005524">
    <property type="term" value="F:ATP binding"/>
    <property type="evidence" value="ECO:0007669"/>
    <property type="project" value="UniProtKB-KW"/>
</dbReference>
<dbReference type="GO" id="GO:0005829">
    <property type="term" value="C:cytosol"/>
    <property type="evidence" value="ECO:0007669"/>
    <property type="project" value="TreeGrafter"/>
</dbReference>
<dbReference type="Ensembl" id="ENSSDAT00000006815.1">
    <property type="protein sequence ID" value="ENSSDAP00000005958.1"/>
    <property type="gene ID" value="ENSSDAG00000005546.1"/>
</dbReference>
<reference evidence="12" key="2">
    <citation type="submission" date="2025-09" db="UniProtKB">
        <authorList>
            <consortium name="Ensembl"/>
        </authorList>
    </citation>
    <scope>IDENTIFICATION</scope>
</reference>
<dbReference type="Gene3D" id="1.10.730.10">
    <property type="entry name" value="Isoleucyl-tRNA Synthetase, Domain 1"/>
    <property type="match status" value="1"/>
</dbReference>
<evidence type="ECO:0000256" key="1">
    <source>
        <dbReference type="ARBA" id="ARBA00005594"/>
    </source>
</evidence>
<keyword evidence="5" id="KW-0067">ATP-binding</keyword>
<dbReference type="GO" id="GO:0004832">
    <property type="term" value="F:valine-tRNA ligase activity"/>
    <property type="evidence" value="ECO:0007669"/>
    <property type="project" value="UniProtKB-EC"/>
</dbReference>
<dbReference type="InterPro" id="IPR013155">
    <property type="entry name" value="M/V/L/I-tRNA-synth_anticd-bd"/>
</dbReference>
<keyword evidence="9" id="KW-0175">Coiled coil</keyword>
<organism evidence="12 13">
    <name type="scientific">Spermophilus dauricus</name>
    <name type="common">Daurian ground squirrel</name>
    <dbReference type="NCBI Taxonomy" id="99837"/>
    <lineage>
        <taxon>Eukaryota</taxon>
        <taxon>Metazoa</taxon>
        <taxon>Chordata</taxon>
        <taxon>Craniata</taxon>
        <taxon>Vertebrata</taxon>
        <taxon>Euteleostomi</taxon>
        <taxon>Mammalia</taxon>
        <taxon>Eutheria</taxon>
        <taxon>Euarchontoglires</taxon>
        <taxon>Glires</taxon>
        <taxon>Rodentia</taxon>
        <taxon>Sciuromorpha</taxon>
        <taxon>Sciuridae</taxon>
        <taxon>Xerinae</taxon>
        <taxon>Marmotini</taxon>
        <taxon>Spermophilus</taxon>
    </lineage>
</organism>
<evidence type="ECO:0000256" key="3">
    <source>
        <dbReference type="ARBA" id="ARBA00022598"/>
    </source>
</evidence>
<feature type="domain" description="Aminoacyl-tRNA synthetase class Ia" evidence="10">
    <location>
        <begin position="1"/>
        <end position="77"/>
    </location>
</feature>
<dbReference type="Proteomes" id="UP000694422">
    <property type="component" value="Unplaced"/>
</dbReference>
<dbReference type="PANTHER" id="PTHR11946">
    <property type="entry name" value="VALYL-TRNA SYNTHETASES"/>
    <property type="match status" value="1"/>
</dbReference>
<keyword evidence="3" id="KW-0436">Ligase</keyword>
<evidence type="ECO:0000259" key="10">
    <source>
        <dbReference type="Pfam" id="PF00133"/>
    </source>
</evidence>
<evidence type="ECO:0000256" key="2">
    <source>
        <dbReference type="ARBA" id="ARBA00013169"/>
    </source>
</evidence>
<sequence>MSKSLGNVIDPLDVIHGVSLQGLHDQLLNSNLDPSEVEKAKEGQKADFPMGIPECGTDALRFGLCAYTSQGRDINLDVNRILGYRHFCNKLWNATKFALRGLGKGFVPSPTSKPGGHESLVDRWIRSRLAEAVRLSNEGFQAYDFPAVTTAQYSFWLYELCDVYLECLKPVLNGVDQVAAECARQTLYTCLDVGLRLLSPFMPFVTEELYQRLPRRAPQAPASLCVTPYPEPAECSWKDPEAEAALELALSITRVVRSLRADYNLTRIRPDCFLEVADEATGTLASAVSGYAPQGCAVALASDRCSIHLQLQGLVDPARELGKLQAKRSEAQRQAQRLRERRSASGYSVKVPLEVQEADEAKLQQTEAELRKMDEAITLFQKML</sequence>
<protein>
    <recommendedName>
        <fullName evidence="2">valine--tRNA ligase</fullName>
        <ecNumber evidence="2">6.1.1.9</ecNumber>
    </recommendedName>
    <alternativeName>
        <fullName evidence="8">Valyl-tRNA synthetase</fullName>
    </alternativeName>
</protein>
<dbReference type="Pfam" id="PF08264">
    <property type="entry name" value="Anticodon_1"/>
    <property type="match status" value="1"/>
</dbReference>
<dbReference type="Gene3D" id="1.10.287.380">
    <property type="entry name" value="Valyl-tRNA synthetase, C-terminal domain"/>
    <property type="match status" value="1"/>
</dbReference>
<feature type="coiled-coil region" evidence="9">
    <location>
        <begin position="321"/>
        <end position="383"/>
    </location>
</feature>
<name>A0A8C9PDY0_SPEDA</name>
<evidence type="ECO:0000256" key="8">
    <source>
        <dbReference type="ARBA" id="ARBA00029936"/>
    </source>
</evidence>